<dbReference type="Proteomes" id="UP000248544">
    <property type="component" value="Unassembled WGS sequence"/>
</dbReference>
<comment type="caution">
    <text evidence="1">The sequence shown here is derived from an EMBL/GenBank/DDBJ whole genome shotgun (WGS) entry which is preliminary data.</text>
</comment>
<accession>A0A2W2FTG9</accession>
<gene>
    <name evidence="1" type="ORF">C1I98_23700</name>
</gene>
<dbReference type="AlphaFoldDB" id="A0A2W2FTG9"/>
<evidence type="ECO:0000313" key="1">
    <source>
        <dbReference type="EMBL" id="PZG39033.1"/>
    </source>
</evidence>
<dbReference type="EMBL" id="POUA01000207">
    <property type="protein sequence ID" value="PZG39033.1"/>
    <property type="molecule type" value="Genomic_DNA"/>
</dbReference>
<name>A0A2W2FTG9_9ACTN</name>
<proteinExistence type="predicted"/>
<evidence type="ECO:0000313" key="2">
    <source>
        <dbReference type="Proteomes" id="UP000248544"/>
    </source>
</evidence>
<protein>
    <submittedName>
        <fullName evidence="1">Uncharacterized protein</fullName>
    </submittedName>
</protein>
<sequence length="99" mass="10357">MGRTHSPPGCTTLHTLTLTPPVAGKSLVPWSWYCQRLFRGGRQMALLAAGPFAGAGSVPAVAVEVATGPTAAARAATMATRVKASEDWPCAHSRSVLWK</sequence>
<organism evidence="1 2">
    <name type="scientific">Spongiactinospora gelatinilytica</name>
    <dbReference type="NCBI Taxonomy" id="2666298"/>
    <lineage>
        <taxon>Bacteria</taxon>
        <taxon>Bacillati</taxon>
        <taxon>Actinomycetota</taxon>
        <taxon>Actinomycetes</taxon>
        <taxon>Streptosporangiales</taxon>
        <taxon>Streptosporangiaceae</taxon>
        <taxon>Spongiactinospora</taxon>
    </lineage>
</organism>
<keyword evidence="2" id="KW-1185">Reference proteome</keyword>
<reference evidence="1 2" key="1">
    <citation type="submission" date="2018-01" db="EMBL/GenBank/DDBJ databases">
        <title>Draft genome sequence of Sphaerisporangium sp. 7K107.</title>
        <authorList>
            <person name="Sahin N."/>
            <person name="Saygin H."/>
            <person name="Ay H."/>
        </authorList>
    </citation>
    <scope>NUCLEOTIDE SEQUENCE [LARGE SCALE GENOMIC DNA]</scope>
    <source>
        <strain evidence="1 2">7K107</strain>
    </source>
</reference>